<accession>A0ABR3EVX8</accession>
<gene>
    <name evidence="2" type="ORF">V5O48_014927</name>
</gene>
<organism evidence="2 3">
    <name type="scientific">Marasmius crinis-equi</name>
    <dbReference type="NCBI Taxonomy" id="585013"/>
    <lineage>
        <taxon>Eukaryota</taxon>
        <taxon>Fungi</taxon>
        <taxon>Dikarya</taxon>
        <taxon>Basidiomycota</taxon>
        <taxon>Agaricomycotina</taxon>
        <taxon>Agaricomycetes</taxon>
        <taxon>Agaricomycetidae</taxon>
        <taxon>Agaricales</taxon>
        <taxon>Marasmiineae</taxon>
        <taxon>Marasmiaceae</taxon>
        <taxon>Marasmius</taxon>
    </lineage>
</organism>
<protein>
    <recommendedName>
        <fullName evidence="4">F-box domain-containing protein</fullName>
    </recommendedName>
</protein>
<sequence length="523" mass="58672">MKALPREPVTQSERTVITQRMREAELSLKECEAEINRLKASLMSMEGRRDRLKRTLEQCRSVLAPVHQLPPEVVKEVFTQLCRTSASLNLTTMQQLLIPVVLSWVCGRWRHICLSLPDLWSEVRLVAFNGPTEEDLKRGQLQRVIKAFMERSRSHQLQITVFVRKDIDKLVKQGLNDGLGLALEALAEHSEHWSELTIGTHLSVINHPALSKINSKLPKLRTLCIEAQSSRTQAELEFFHSLPALRNLSLSLKRPIDVRGCLPWPRVRDLTLTLRSTAPSAPAFLSLCPNLIRLTLSDKTKDVSHDGHIASNLESLVIRPHTVSFFDRVSLPRLTSFKVYPVPDAVLDDKTWDDTSFCAMVIRSGCSLTYLSLVDLDISDEQVIRILKLTPALNHLRIHERKRSAIDSGESSAGLGNRVLTADFLNQLVVHAECTTLRGAPALLVPRLTELKVDVHAHDLDATAFAEAVTSRWLPEPDVRVKIGVESLQSVEVGFIEEVESIPEKLAALRCFSDVGMRVSIGR</sequence>
<evidence type="ECO:0000313" key="3">
    <source>
        <dbReference type="Proteomes" id="UP001465976"/>
    </source>
</evidence>
<feature type="coiled-coil region" evidence="1">
    <location>
        <begin position="14"/>
        <end position="55"/>
    </location>
</feature>
<dbReference type="Proteomes" id="UP001465976">
    <property type="component" value="Unassembled WGS sequence"/>
</dbReference>
<keyword evidence="3" id="KW-1185">Reference proteome</keyword>
<reference evidence="2 3" key="1">
    <citation type="submission" date="2024-02" db="EMBL/GenBank/DDBJ databases">
        <title>A draft genome for the cacao thread blight pathogen Marasmius crinis-equi.</title>
        <authorList>
            <person name="Cohen S.P."/>
            <person name="Baruah I.K."/>
            <person name="Amoako-Attah I."/>
            <person name="Bukari Y."/>
            <person name="Meinhardt L.W."/>
            <person name="Bailey B.A."/>
        </authorList>
    </citation>
    <scope>NUCLEOTIDE SEQUENCE [LARGE SCALE GENOMIC DNA]</scope>
    <source>
        <strain evidence="2 3">GH-76</strain>
    </source>
</reference>
<comment type="caution">
    <text evidence="2">The sequence shown here is derived from an EMBL/GenBank/DDBJ whole genome shotgun (WGS) entry which is preliminary data.</text>
</comment>
<dbReference type="PANTHER" id="PTHR32212:SF461">
    <property type="entry name" value="F-BOX DOMAIN-CONTAINING PROTEIN"/>
    <property type="match status" value="1"/>
</dbReference>
<dbReference type="EMBL" id="JBAHYK010001685">
    <property type="protein sequence ID" value="KAL0567063.1"/>
    <property type="molecule type" value="Genomic_DNA"/>
</dbReference>
<evidence type="ECO:0000256" key="1">
    <source>
        <dbReference type="SAM" id="Coils"/>
    </source>
</evidence>
<keyword evidence="1" id="KW-0175">Coiled coil</keyword>
<dbReference type="SUPFAM" id="SSF52047">
    <property type="entry name" value="RNI-like"/>
    <property type="match status" value="1"/>
</dbReference>
<dbReference type="PANTHER" id="PTHR32212">
    <property type="entry name" value="CYCLIN-LIKE F-BOX"/>
    <property type="match status" value="1"/>
</dbReference>
<proteinExistence type="predicted"/>
<dbReference type="Gene3D" id="3.80.10.10">
    <property type="entry name" value="Ribonuclease Inhibitor"/>
    <property type="match status" value="1"/>
</dbReference>
<name>A0ABR3EVX8_9AGAR</name>
<dbReference type="InterPro" id="IPR032675">
    <property type="entry name" value="LRR_dom_sf"/>
</dbReference>
<evidence type="ECO:0008006" key="4">
    <source>
        <dbReference type="Google" id="ProtNLM"/>
    </source>
</evidence>
<evidence type="ECO:0000313" key="2">
    <source>
        <dbReference type="EMBL" id="KAL0567063.1"/>
    </source>
</evidence>